<evidence type="ECO:0000313" key="9">
    <source>
        <dbReference type="Proteomes" id="UP000244338"/>
    </source>
</evidence>
<feature type="active site" evidence="6">
    <location>
        <position position="316"/>
    </location>
</feature>
<dbReference type="InterPro" id="IPR016142">
    <property type="entry name" value="Citrate_synth-like_lrg_a-sub"/>
</dbReference>
<dbReference type="GO" id="GO:0006099">
    <property type="term" value="P:tricarboxylic acid cycle"/>
    <property type="evidence" value="ECO:0007669"/>
    <property type="project" value="UniProtKB-UniPathway"/>
</dbReference>
<evidence type="ECO:0000256" key="4">
    <source>
        <dbReference type="ARBA" id="ARBA00049288"/>
    </source>
</evidence>
<comment type="pathway">
    <text evidence="1">Carbohydrate metabolism; tricarboxylic acid cycle.</text>
</comment>
<dbReference type="Gene3D" id="1.10.230.10">
    <property type="entry name" value="Cytochrome P450-Terp, domain 2"/>
    <property type="match status" value="1"/>
</dbReference>
<evidence type="ECO:0000256" key="6">
    <source>
        <dbReference type="PIRSR" id="PIRSR001369-1"/>
    </source>
</evidence>
<dbReference type="UniPathway" id="UPA00223"/>
<feature type="active site" evidence="6">
    <location>
        <position position="260"/>
    </location>
</feature>
<dbReference type="GO" id="GO:0036440">
    <property type="term" value="F:citrate synthase activity"/>
    <property type="evidence" value="ECO:0007669"/>
    <property type="project" value="UniProtKB-EC"/>
</dbReference>
<comment type="catalytic activity">
    <reaction evidence="4">
        <text>oxaloacetate + acetyl-CoA + H2O = citrate + CoA + H(+)</text>
        <dbReference type="Rhea" id="RHEA:16845"/>
        <dbReference type="ChEBI" id="CHEBI:15377"/>
        <dbReference type="ChEBI" id="CHEBI:15378"/>
        <dbReference type="ChEBI" id="CHEBI:16452"/>
        <dbReference type="ChEBI" id="CHEBI:16947"/>
        <dbReference type="ChEBI" id="CHEBI:57287"/>
        <dbReference type="ChEBI" id="CHEBI:57288"/>
        <dbReference type="EC" id="2.3.3.16"/>
    </reaction>
</comment>
<dbReference type="EMBL" id="PEBX01000098">
    <property type="protein sequence ID" value="PTQ55565.1"/>
    <property type="molecule type" value="Genomic_DNA"/>
</dbReference>
<dbReference type="NCBIfam" id="NF009004">
    <property type="entry name" value="PRK12349.1"/>
    <property type="match status" value="1"/>
</dbReference>
<accession>A0A2R6XYS0</accession>
<dbReference type="AlphaFoldDB" id="A0A2R6XYS0"/>
<evidence type="ECO:0000256" key="1">
    <source>
        <dbReference type="ARBA" id="ARBA00005163"/>
    </source>
</evidence>
<dbReference type="Pfam" id="PF00285">
    <property type="entry name" value="Citrate_synt"/>
    <property type="match status" value="1"/>
</dbReference>
<gene>
    <name evidence="8" type="ORF">BSOLF_1887</name>
</gene>
<dbReference type="InterPro" id="IPR019810">
    <property type="entry name" value="Citrate_synthase_AS"/>
</dbReference>
<dbReference type="GO" id="GO:0005829">
    <property type="term" value="C:cytosol"/>
    <property type="evidence" value="ECO:0007669"/>
    <property type="project" value="TreeGrafter"/>
</dbReference>
<dbReference type="PANTHER" id="PTHR11739:SF11">
    <property type="entry name" value="CITRATE_2-METHYLCITRATE SYNTHASE"/>
    <property type="match status" value="1"/>
</dbReference>
<dbReference type="Gene3D" id="1.10.580.10">
    <property type="entry name" value="Citrate Synthase, domain 1"/>
    <property type="match status" value="1"/>
</dbReference>
<name>A0A2R6XYS0_9BACL</name>
<evidence type="ECO:0000256" key="7">
    <source>
        <dbReference type="RuleBase" id="RU003406"/>
    </source>
</evidence>
<keyword evidence="3 5" id="KW-0808">Transferase</keyword>
<sequence>MEQSYRPGLEGVIAAETAISFLDVEGEEIVIRGYNLLDLAQQKTYVDVLHLLVFGTLPDEKELAQLEHTLAEEGKVPDPIWNILKELPPTMHAMDRLRTAVSALGGFDPDVEDTSLEASQRKGMRAIARIATIVSNLHHVREGTEPLLPEVGKSFAENMLRMITRGTPSAEEIRAFDQSLIVYSEHEMPNSTFAARVIASTMADMYGALTGGVASLKGYLHGGANEAVMIMLQEAKTADQMESYILEKLRSKARIMGFGHRVYMKKMDPRAQLMKETLKTLIDSGKAPVRAQTWYDMCVIGERVMQREKGLYPNLDYYAAPVYDALNIPVELYTPIFFASRTAGLVAHIIEQHANNRLFRPRVLYTGPRGLKPSSN</sequence>
<proteinExistence type="inferred from homology"/>
<dbReference type="InterPro" id="IPR036969">
    <property type="entry name" value="Citrate_synthase_sf"/>
</dbReference>
<dbReference type="PANTHER" id="PTHR11739">
    <property type="entry name" value="CITRATE SYNTHASE"/>
    <property type="match status" value="1"/>
</dbReference>
<dbReference type="GO" id="GO:0005975">
    <property type="term" value="P:carbohydrate metabolic process"/>
    <property type="evidence" value="ECO:0007669"/>
    <property type="project" value="TreeGrafter"/>
</dbReference>
<dbReference type="PIRSF" id="PIRSF001369">
    <property type="entry name" value="Citrate_synth"/>
    <property type="match status" value="1"/>
</dbReference>
<dbReference type="Proteomes" id="UP000244338">
    <property type="component" value="Unassembled WGS sequence"/>
</dbReference>
<evidence type="ECO:0000313" key="8">
    <source>
        <dbReference type="EMBL" id="PTQ55565.1"/>
    </source>
</evidence>
<dbReference type="InterPro" id="IPR024176">
    <property type="entry name" value="Citrate_synthase_bac-typ"/>
</dbReference>
<organism evidence="8 9">
    <name type="scientific">Candidatus Carbonibacillus altaicus</name>
    <dbReference type="NCBI Taxonomy" id="2163959"/>
    <lineage>
        <taxon>Bacteria</taxon>
        <taxon>Bacillati</taxon>
        <taxon>Bacillota</taxon>
        <taxon>Bacilli</taxon>
        <taxon>Bacillales</taxon>
        <taxon>Candidatus Carbonibacillus</taxon>
    </lineage>
</organism>
<dbReference type="PRINTS" id="PR00143">
    <property type="entry name" value="CITRTSNTHASE"/>
</dbReference>
<dbReference type="PROSITE" id="PS00480">
    <property type="entry name" value="CITRATE_SYNTHASE"/>
    <property type="match status" value="1"/>
</dbReference>
<dbReference type="SUPFAM" id="SSF48256">
    <property type="entry name" value="Citrate synthase"/>
    <property type="match status" value="1"/>
</dbReference>
<evidence type="ECO:0000256" key="3">
    <source>
        <dbReference type="ARBA" id="ARBA00022679"/>
    </source>
</evidence>
<evidence type="ECO:0000256" key="2">
    <source>
        <dbReference type="ARBA" id="ARBA00010566"/>
    </source>
</evidence>
<evidence type="ECO:0000256" key="5">
    <source>
        <dbReference type="PIRNR" id="PIRNR001369"/>
    </source>
</evidence>
<reference evidence="9" key="1">
    <citation type="journal article" date="2018" name="Sci. Rep.">
        <title>Lignite coal burning seam in the remote Altai Mountains harbors a hydrogen-driven thermophilic microbial community.</title>
        <authorList>
            <person name="Kadnikov V.V."/>
            <person name="Mardanov A.V."/>
            <person name="Ivasenko D.A."/>
            <person name="Antsiferov D.V."/>
            <person name="Beletsky A.V."/>
            <person name="Karnachuk O.V."/>
            <person name="Ravin N.V."/>
        </authorList>
    </citation>
    <scope>NUCLEOTIDE SEQUENCE [LARGE SCALE GENOMIC DNA]</scope>
</reference>
<dbReference type="InterPro" id="IPR016143">
    <property type="entry name" value="Citrate_synth-like_sm_a-sub"/>
</dbReference>
<protein>
    <recommendedName>
        <fullName evidence="5">Citrate synthase</fullName>
    </recommendedName>
</protein>
<dbReference type="CDD" id="cd06118">
    <property type="entry name" value="citrate_synt_like_1"/>
    <property type="match status" value="1"/>
</dbReference>
<dbReference type="InterPro" id="IPR002020">
    <property type="entry name" value="Citrate_synthase"/>
</dbReference>
<comment type="caution">
    <text evidence="8">The sequence shown here is derived from an EMBL/GenBank/DDBJ whole genome shotgun (WGS) entry which is preliminary data.</text>
</comment>
<comment type="similarity">
    <text evidence="2 5 7">Belongs to the citrate synthase family.</text>
</comment>